<dbReference type="RefSeq" id="WP_271275592.1">
    <property type="nucleotide sequence ID" value="NZ_BAABFD010000015.1"/>
</dbReference>
<accession>A0ABT4SSV4</accession>
<feature type="region of interest" description="Disordered" evidence="1">
    <location>
        <begin position="421"/>
        <end position="452"/>
    </location>
</feature>
<organism evidence="3 4">
    <name type="scientific">Nonomuraea ferruginea</name>
    <dbReference type="NCBI Taxonomy" id="46174"/>
    <lineage>
        <taxon>Bacteria</taxon>
        <taxon>Bacillati</taxon>
        <taxon>Actinomycetota</taxon>
        <taxon>Actinomycetes</taxon>
        <taxon>Streptosporangiales</taxon>
        <taxon>Streptosporangiaceae</taxon>
        <taxon>Nonomuraea</taxon>
    </lineage>
</organism>
<proteinExistence type="predicted"/>
<comment type="caution">
    <text evidence="3">The sequence shown here is derived from an EMBL/GenBank/DDBJ whole genome shotgun (WGS) entry which is preliminary data.</text>
</comment>
<dbReference type="Pfam" id="PF25148">
    <property type="entry name" value="DUF7824"/>
    <property type="match status" value="1"/>
</dbReference>
<feature type="domain" description="DUF7824" evidence="2">
    <location>
        <begin position="551"/>
        <end position="643"/>
    </location>
</feature>
<evidence type="ECO:0000313" key="4">
    <source>
        <dbReference type="Proteomes" id="UP001212498"/>
    </source>
</evidence>
<dbReference type="EMBL" id="JAPNUD010000012">
    <property type="protein sequence ID" value="MDA0640332.1"/>
    <property type="molecule type" value="Genomic_DNA"/>
</dbReference>
<name>A0ABT4SSV4_9ACTN</name>
<dbReference type="Proteomes" id="UP001212498">
    <property type="component" value="Unassembled WGS sequence"/>
</dbReference>
<reference evidence="3 4" key="1">
    <citation type="submission" date="2022-11" db="EMBL/GenBank/DDBJ databases">
        <title>Nonomuraea corallina sp. nov., a new species of the genus Nonomuraea isolated from sea side sediment in Thai sea.</title>
        <authorList>
            <person name="Ngamcharungchit C."/>
            <person name="Matsumoto A."/>
            <person name="Suriyachadkun C."/>
            <person name="Panbangred W."/>
            <person name="Inahashi Y."/>
            <person name="Intra B."/>
        </authorList>
    </citation>
    <scope>NUCLEOTIDE SEQUENCE [LARGE SCALE GENOMIC DNA]</scope>
    <source>
        <strain evidence="3 4">DSM 43553</strain>
    </source>
</reference>
<keyword evidence="4" id="KW-1185">Reference proteome</keyword>
<dbReference type="InterPro" id="IPR056726">
    <property type="entry name" value="DUF7824"/>
</dbReference>
<evidence type="ECO:0000313" key="3">
    <source>
        <dbReference type="EMBL" id="MDA0640332.1"/>
    </source>
</evidence>
<sequence>MTNAWEEVRAAIEAVDTPAVVKLVTGLDDEQRREVAAALPGHLPVAQEAGRRREHERAEQRMAAVRELAGRRGRSMYELPEYHEHVRWSRHDLWIEPMRVAGAATIAGAAAVATWLSRPDLQRQWDEPGRDDVPFILDVVSARPVAWQQDLAVRFALRLRGTRPTRDRRVQLALRLLRHTGAVPPAHDPLTLAWIVGTTPDRLSGDPLLDTMAPRLFETEGAGRLLTDDAWPAALAELARTGRIARQVLLDGCLTRFLRGGEATGLRFFVRLHERLDPAPEEVAGRLGDYLALLPASAANVADLALKQVQRGGPVPAADAGEAVQGLLFRKEGKLVRAGLAWLDRLLKDGDDDLDAYAPALAVALLCEAAGARERAVRLAVKHAARFGPAGAETLREAVATLPAHQGAALAAVFGGDVAAEPEPETFTPGTLPPAPPAAPMPPPLRTPGELGNFMPKESSWIRTERWLDAFVRLFAGPEHDRLPAALTRHATPDNEFRGAPWWHASMWAGAMIRELTDPGAESRIRDAAPVASRIPEMTHAAVWKLMPLIRYAEVYQALVERRLPPYLLATPTRVNGLLDPGTLVERLEGYERAGVEALPVDLRQALLRLGRAVEPEVAARAARLTGEAGRRVARWLTDRPADPVVTLHRGEHLDRPHTFSEFSSGPEYQEVLGDLLVHRWHEEELGRTLAVFAGHRELVAARCVRYPATYGYFGAYKPADVALLADGDGPAGPGMSLMLAYSLVDDGQDLAVEAFLRLAAGGGVAGEEAGRKLAEVLRHGGEGPKRALEALREAALKGAHREVWEVMAGWLTASLPGPGERATAGHTRMVSLAADVASWVGARGELPVIAELASRRSGSELVRQARRLHACLTTPPA</sequence>
<protein>
    <submittedName>
        <fullName evidence="3">DUF6493 family protein</fullName>
    </submittedName>
</protein>
<gene>
    <name evidence="3" type="ORF">OUY24_06845</name>
</gene>
<evidence type="ECO:0000256" key="1">
    <source>
        <dbReference type="SAM" id="MobiDB-lite"/>
    </source>
</evidence>
<feature type="compositionally biased region" description="Pro residues" evidence="1">
    <location>
        <begin position="431"/>
        <end position="446"/>
    </location>
</feature>
<evidence type="ECO:0000259" key="2">
    <source>
        <dbReference type="Pfam" id="PF25148"/>
    </source>
</evidence>